<comment type="similarity">
    <text evidence="1">Belongs to the EcnA/EcnB lipoprotein family.</text>
</comment>
<reference evidence="8 9" key="1">
    <citation type="journal article" date="2018" name="Environ. Microbiol.">
        <title>Isolation and genomic characterization of Novimethylophilus kurashikiensis gen. nov. sp. nov., a new lanthanide-dependent methylotrophic species of Methylophilaceae.</title>
        <authorList>
            <person name="Lv H."/>
            <person name="Sahin N."/>
            <person name="Tani A."/>
        </authorList>
    </citation>
    <scope>NUCLEOTIDE SEQUENCE [LARGE SCALE GENOMIC DNA]</scope>
    <source>
        <strain evidence="8 9">La2-4</strain>
    </source>
</reference>
<keyword evidence="6" id="KW-0449">Lipoprotein</keyword>
<feature type="signal peptide" evidence="7">
    <location>
        <begin position="1"/>
        <end position="23"/>
    </location>
</feature>
<evidence type="ECO:0000256" key="7">
    <source>
        <dbReference type="SAM" id="SignalP"/>
    </source>
</evidence>
<keyword evidence="4" id="KW-0472">Membrane</keyword>
<dbReference type="GO" id="GO:0009636">
    <property type="term" value="P:response to toxic substance"/>
    <property type="evidence" value="ECO:0007669"/>
    <property type="project" value="InterPro"/>
</dbReference>
<dbReference type="EMBL" id="BDOQ01000013">
    <property type="protein sequence ID" value="GBG15109.1"/>
    <property type="molecule type" value="Genomic_DNA"/>
</dbReference>
<protein>
    <submittedName>
        <fullName evidence="8">Entericidin EcnAB</fullName>
    </submittedName>
</protein>
<dbReference type="AlphaFoldDB" id="A0A2R5FBB6"/>
<dbReference type="Pfam" id="PF08085">
    <property type="entry name" value="Entericidin"/>
    <property type="match status" value="1"/>
</dbReference>
<evidence type="ECO:0000313" key="9">
    <source>
        <dbReference type="Proteomes" id="UP000245081"/>
    </source>
</evidence>
<evidence type="ECO:0000256" key="1">
    <source>
        <dbReference type="ARBA" id="ARBA00010296"/>
    </source>
</evidence>
<organism evidence="8 9">
    <name type="scientific">Novimethylophilus kurashikiensis</name>
    <dbReference type="NCBI Taxonomy" id="1825523"/>
    <lineage>
        <taxon>Bacteria</taxon>
        <taxon>Pseudomonadati</taxon>
        <taxon>Pseudomonadota</taxon>
        <taxon>Betaproteobacteria</taxon>
        <taxon>Nitrosomonadales</taxon>
        <taxon>Methylophilaceae</taxon>
        <taxon>Novimethylophilus</taxon>
    </lineage>
</organism>
<comment type="caution">
    <text evidence="8">The sequence shown here is derived from an EMBL/GenBank/DDBJ whole genome shotgun (WGS) entry which is preliminary data.</text>
</comment>
<keyword evidence="9" id="KW-1185">Reference proteome</keyword>
<keyword evidence="2" id="KW-1003">Cell membrane</keyword>
<proteinExistence type="inferred from homology"/>
<keyword evidence="5" id="KW-0564">Palmitate</keyword>
<evidence type="ECO:0000256" key="4">
    <source>
        <dbReference type="ARBA" id="ARBA00023136"/>
    </source>
</evidence>
<dbReference type="GO" id="GO:0016020">
    <property type="term" value="C:membrane"/>
    <property type="evidence" value="ECO:0007669"/>
    <property type="project" value="InterPro"/>
</dbReference>
<evidence type="ECO:0000256" key="5">
    <source>
        <dbReference type="ARBA" id="ARBA00023139"/>
    </source>
</evidence>
<evidence type="ECO:0000256" key="6">
    <source>
        <dbReference type="ARBA" id="ARBA00023288"/>
    </source>
</evidence>
<sequence length="53" mass="5686">MKKTVTVLVMKFMVLGVIGSATVTLTGCNTMEGLGKDISKLGNKIENKAEEKK</sequence>
<dbReference type="InterPro" id="IPR012556">
    <property type="entry name" value="Entericidin"/>
</dbReference>
<dbReference type="PROSITE" id="PS51257">
    <property type="entry name" value="PROKAR_LIPOPROTEIN"/>
    <property type="match status" value="1"/>
</dbReference>
<dbReference type="Proteomes" id="UP000245081">
    <property type="component" value="Unassembled WGS sequence"/>
</dbReference>
<evidence type="ECO:0000256" key="2">
    <source>
        <dbReference type="ARBA" id="ARBA00022475"/>
    </source>
</evidence>
<accession>A0A2R5FBB6</accession>
<evidence type="ECO:0000313" key="8">
    <source>
        <dbReference type="EMBL" id="GBG15109.1"/>
    </source>
</evidence>
<feature type="chain" id="PRO_5015314713" evidence="7">
    <location>
        <begin position="24"/>
        <end position="53"/>
    </location>
</feature>
<name>A0A2R5FBB6_9PROT</name>
<evidence type="ECO:0000256" key="3">
    <source>
        <dbReference type="ARBA" id="ARBA00022729"/>
    </source>
</evidence>
<dbReference type="RefSeq" id="WP_370848813.1">
    <property type="nucleotide sequence ID" value="NZ_BDOQ01000013.1"/>
</dbReference>
<keyword evidence="3 7" id="KW-0732">Signal</keyword>
<gene>
    <name evidence="8" type="ORF">NMK_2712</name>
</gene>